<keyword evidence="4" id="KW-1185">Reference proteome</keyword>
<dbReference type="PANTHER" id="PTHR22916">
    <property type="entry name" value="GLYCOSYLTRANSFERASE"/>
    <property type="match status" value="1"/>
</dbReference>
<dbReference type="InterPro" id="IPR001173">
    <property type="entry name" value="Glyco_trans_2-like"/>
</dbReference>
<evidence type="ECO:0000313" key="4">
    <source>
        <dbReference type="Proteomes" id="UP000564806"/>
    </source>
</evidence>
<dbReference type="SUPFAM" id="SSF53448">
    <property type="entry name" value="Nucleotide-diphospho-sugar transferases"/>
    <property type="match status" value="1"/>
</dbReference>
<organism evidence="3 4">
    <name type="scientific">Paenibacillus agri</name>
    <dbReference type="NCBI Taxonomy" id="2744309"/>
    <lineage>
        <taxon>Bacteria</taxon>
        <taxon>Bacillati</taxon>
        <taxon>Bacillota</taxon>
        <taxon>Bacilli</taxon>
        <taxon>Bacillales</taxon>
        <taxon>Paenibacillaceae</taxon>
        <taxon>Paenibacillus</taxon>
    </lineage>
</organism>
<comment type="similarity">
    <text evidence="1">Belongs to the glycosyltransferase 2 family.</text>
</comment>
<sequence>MSAITPLVSILIPTYNRPHYLEQALRSALAQTYPNIEIIISDNSDNDHTQHLVHHFQSELGISSIRYVKNKRNIGPVANQLQCMRLASGEYVNYLMDDDLFDPVKIERMATYLKRFPGVTLVSSRKSIIDRANRVTQLSPDTVPFANFNGYETFVSGRAAMATMLRDRINYIGEPTTGLFRKADLAEPFGVFYGRKAFNNVDVATWLTLLSRGDLVYITDPLSSFRRHSTQISVSPLSQMGEICDWVDHILLATHTGILPQDEEWVRTILALKGVAVNQFPMWNAQTNRLFNHEFVSRITQLAEICAVNANLHAAGQEFRELLRRI</sequence>
<name>A0A850ETG3_9BACL</name>
<dbReference type="Gene3D" id="3.90.550.10">
    <property type="entry name" value="Spore Coat Polysaccharide Biosynthesis Protein SpsA, Chain A"/>
    <property type="match status" value="1"/>
</dbReference>
<proteinExistence type="inferred from homology"/>
<evidence type="ECO:0000256" key="1">
    <source>
        <dbReference type="ARBA" id="ARBA00006739"/>
    </source>
</evidence>
<dbReference type="InterPro" id="IPR029044">
    <property type="entry name" value="Nucleotide-diphossugar_trans"/>
</dbReference>
<dbReference type="GO" id="GO:0016758">
    <property type="term" value="F:hexosyltransferase activity"/>
    <property type="evidence" value="ECO:0007669"/>
    <property type="project" value="UniProtKB-ARBA"/>
</dbReference>
<evidence type="ECO:0000259" key="2">
    <source>
        <dbReference type="Pfam" id="PF00535"/>
    </source>
</evidence>
<dbReference type="Proteomes" id="UP000564806">
    <property type="component" value="Unassembled WGS sequence"/>
</dbReference>
<keyword evidence="3" id="KW-0808">Transferase</keyword>
<comment type="caution">
    <text evidence="3">The sequence shown here is derived from an EMBL/GenBank/DDBJ whole genome shotgun (WGS) entry which is preliminary data.</text>
</comment>
<feature type="domain" description="Glycosyltransferase 2-like" evidence="2">
    <location>
        <begin position="9"/>
        <end position="137"/>
    </location>
</feature>
<dbReference type="RefSeq" id="WP_175374227.1">
    <property type="nucleotide sequence ID" value="NZ_JABWCS010000220.1"/>
</dbReference>
<dbReference type="EMBL" id="JABWCS010000220">
    <property type="protein sequence ID" value="NUU63856.1"/>
    <property type="molecule type" value="Genomic_DNA"/>
</dbReference>
<dbReference type="AlphaFoldDB" id="A0A850ETG3"/>
<dbReference type="Pfam" id="PF00535">
    <property type="entry name" value="Glycos_transf_2"/>
    <property type="match status" value="1"/>
</dbReference>
<dbReference type="PANTHER" id="PTHR22916:SF3">
    <property type="entry name" value="UDP-GLCNAC:BETAGAL BETA-1,3-N-ACETYLGLUCOSAMINYLTRANSFERASE-LIKE PROTEIN 1"/>
    <property type="match status" value="1"/>
</dbReference>
<evidence type="ECO:0000313" key="3">
    <source>
        <dbReference type="EMBL" id="NUU63856.1"/>
    </source>
</evidence>
<reference evidence="3" key="1">
    <citation type="submission" date="2020-06" db="EMBL/GenBank/DDBJ databases">
        <title>Paenibacillus sp. nov., isolated from soil.</title>
        <authorList>
            <person name="Seo Y.L."/>
        </authorList>
    </citation>
    <scope>NUCLEOTIDE SEQUENCE [LARGE SCALE GENOMIC DNA]</scope>
    <source>
        <strain evidence="3">JW14</strain>
    </source>
</reference>
<gene>
    <name evidence="3" type="ORF">HPT30_26225</name>
</gene>
<protein>
    <submittedName>
        <fullName evidence="3">Glycosyltransferase</fullName>
    </submittedName>
</protein>
<accession>A0A850ETG3</accession>